<evidence type="ECO:0000256" key="1">
    <source>
        <dbReference type="ARBA" id="ARBA00004123"/>
    </source>
</evidence>
<dbReference type="Pfam" id="PF00622">
    <property type="entry name" value="SPRY"/>
    <property type="match status" value="1"/>
</dbReference>
<dbReference type="InterPro" id="IPR003877">
    <property type="entry name" value="SPRY_dom"/>
</dbReference>
<dbReference type="AlphaFoldDB" id="L2GPQ7"/>
<keyword evidence="7" id="KW-1185">Reference proteome</keyword>
<evidence type="ECO:0000256" key="4">
    <source>
        <dbReference type="SAM" id="MobiDB-lite"/>
    </source>
</evidence>
<evidence type="ECO:0000256" key="2">
    <source>
        <dbReference type="ARBA" id="ARBA00023242"/>
    </source>
</evidence>
<dbReference type="HOGENOM" id="CLU_1391210_0_0_1"/>
<evidence type="ECO:0000313" key="6">
    <source>
        <dbReference type="EMBL" id="ELA42878.1"/>
    </source>
</evidence>
<dbReference type="VEuPathDB" id="MicrosporidiaDB:VICG_00193"/>
<feature type="compositionally biased region" description="Polar residues" evidence="4">
    <location>
        <begin position="1"/>
        <end position="13"/>
    </location>
</feature>
<name>L2GPQ7_VITCO</name>
<dbReference type="EMBL" id="JH370130">
    <property type="protein sequence ID" value="ELA42878.1"/>
    <property type="molecule type" value="Genomic_DNA"/>
</dbReference>
<dbReference type="Gene3D" id="2.60.120.920">
    <property type="match status" value="1"/>
</dbReference>
<dbReference type="GO" id="GO:0000976">
    <property type="term" value="F:transcription cis-regulatory region binding"/>
    <property type="evidence" value="ECO:0007669"/>
    <property type="project" value="TreeGrafter"/>
</dbReference>
<sequence>MGSNCTGQETQANFEPEASKRSKRIKMSESIRTAKSIDSCQIREFTSNNGYRSALLAHVMLNRYIYFEATITSNEGYSRVGFASSGAEINGPIGMDEHGYSFGSKNGYMFHKGKRAKYGERYFKGDIVCCLIFSDGSAQKLTFFVNGEEVSKKPIDVKPDAYHPAVSVCKNCVLSINVGPYFVFKDKISKKYEFLR</sequence>
<reference evidence="7" key="1">
    <citation type="submission" date="2011-05" db="EMBL/GenBank/DDBJ databases">
        <title>The genome sequence of Vittaforma corneae strain ATCC 50505.</title>
        <authorList>
            <consortium name="The Broad Institute Genome Sequencing Platform"/>
            <person name="Cuomo C."/>
            <person name="Didier E."/>
            <person name="Bowers L."/>
            <person name="Young S.K."/>
            <person name="Zeng Q."/>
            <person name="Gargeya S."/>
            <person name="Fitzgerald M."/>
            <person name="Haas B."/>
            <person name="Abouelleil A."/>
            <person name="Alvarado L."/>
            <person name="Arachchi H.M."/>
            <person name="Berlin A."/>
            <person name="Chapman S.B."/>
            <person name="Gearin G."/>
            <person name="Goldberg J."/>
            <person name="Griggs A."/>
            <person name="Gujja S."/>
            <person name="Hansen M."/>
            <person name="Heiman D."/>
            <person name="Howarth C."/>
            <person name="Larimer J."/>
            <person name="Lui A."/>
            <person name="MacDonald P.J.P."/>
            <person name="McCowen C."/>
            <person name="Montmayeur A."/>
            <person name="Murphy C."/>
            <person name="Neiman D."/>
            <person name="Pearson M."/>
            <person name="Priest M."/>
            <person name="Roberts A."/>
            <person name="Saif S."/>
            <person name="Shea T."/>
            <person name="Sisk P."/>
            <person name="Stolte C."/>
            <person name="Sykes S."/>
            <person name="Wortman J."/>
            <person name="Nusbaum C."/>
            <person name="Birren B."/>
        </authorList>
    </citation>
    <scope>NUCLEOTIDE SEQUENCE [LARGE SCALE GENOMIC DNA]</scope>
    <source>
        <strain evidence="7">ATCC 50505</strain>
    </source>
</reference>
<comment type="similarity">
    <text evidence="3">Belongs to the cclA family.</text>
</comment>
<comment type="subcellular location">
    <subcellularLocation>
        <location evidence="1">Nucleus</location>
    </subcellularLocation>
</comment>
<dbReference type="PANTHER" id="PTHR10598">
    <property type="entry name" value="SET1/ASH2 HISTONE METHYLTRANSFERASE COMPLEX SUBUNIT ASH2"/>
    <property type="match status" value="1"/>
</dbReference>
<proteinExistence type="inferred from homology"/>
<dbReference type="GO" id="GO:0048188">
    <property type="term" value="C:Set1C/COMPASS complex"/>
    <property type="evidence" value="ECO:0007669"/>
    <property type="project" value="InterPro"/>
</dbReference>
<dbReference type="RefSeq" id="XP_007603646.1">
    <property type="nucleotide sequence ID" value="XM_007603584.1"/>
</dbReference>
<dbReference type="InterPro" id="IPR043136">
    <property type="entry name" value="B30.2/SPRY_sf"/>
</dbReference>
<dbReference type="InterPro" id="IPR001870">
    <property type="entry name" value="B30.2/SPRY"/>
</dbReference>
<dbReference type="OrthoDB" id="2186329at2759"/>
<protein>
    <recommendedName>
        <fullName evidence="5">B30.2/SPRY domain-containing protein</fullName>
    </recommendedName>
</protein>
<keyword evidence="2" id="KW-0539">Nucleus</keyword>
<evidence type="ECO:0000313" key="7">
    <source>
        <dbReference type="Proteomes" id="UP000011082"/>
    </source>
</evidence>
<evidence type="ECO:0000259" key="5">
    <source>
        <dbReference type="PROSITE" id="PS50188"/>
    </source>
</evidence>
<dbReference type="PROSITE" id="PS50188">
    <property type="entry name" value="B302_SPRY"/>
    <property type="match status" value="1"/>
</dbReference>
<dbReference type="Proteomes" id="UP000011082">
    <property type="component" value="Unassembled WGS sequence"/>
</dbReference>
<evidence type="ECO:0000256" key="3">
    <source>
        <dbReference type="ARBA" id="ARBA00038149"/>
    </source>
</evidence>
<feature type="region of interest" description="Disordered" evidence="4">
    <location>
        <begin position="1"/>
        <end position="27"/>
    </location>
</feature>
<accession>L2GPQ7</accession>
<dbReference type="SMART" id="SM00449">
    <property type="entry name" value="SPRY"/>
    <property type="match status" value="1"/>
</dbReference>
<dbReference type="InterPro" id="IPR037353">
    <property type="entry name" value="ASH2"/>
</dbReference>
<dbReference type="InParanoid" id="L2GPQ7"/>
<dbReference type="GeneID" id="19880911"/>
<dbReference type="CDD" id="cd12872">
    <property type="entry name" value="SPRY_Ash2"/>
    <property type="match status" value="1"/>
</dbReference>
<organism evidence="6 7">
    <name type="scientific">Vittaforma corneae (strain ATCC 50505)</name>
    <name type="common">Microsporidian parasite</name>
    <name type="synonym">Nosema corneum</name>
    <dbReference type="NCBI Taxonomy" id="993615"/>
    <lineage>
        <taxon>Eukaryota</taxon>
        <taxon>Fungi</taxon>
        <taxon>Fungi incertae sedis</taxon>
        <taxon>Microsporidia</taxon>
        <taxon>Nosematidae</taxon>
        <taxon>Vittaforma</taxon>
    </lineage>
</organism>
<dbReference type="PANTHER" id="PTHR10598:SF0">
    <property type="entry name" value="SET1_ASH2 HISTONE METHYLTRANSFERASE COMPLEX SUBUNIT ASH2"/>
    <property type="match status" value="1"/>
</dbReference>
<dbReference type="InterPro" id="IPR013320">
    <property type="entry name" value="ConA-like_dom_sf"/>
</dbReference>
<feature type="domain" description="B30.2/SPRY" evidence="5">
    <location>
        <begin position="1"/>
        <end position="183"/>
    </location>
</feature>
<dbReference type="SUPFAM" id="SSF49899">
    <property type="entry name" value="Concanavalin A-like lectins/glucanases"/>
    <property type="match status" value="1"/>
</dbReference>
<dbReference type="STRING" id="993615.L2GPQ7"/>
<gene>
    <name evidence="6" type="ORF">VICG_00193</name>
</gene>